<evidence type="ECO:0000313" key="9">
    <source>
        <dbReference type="Proteomes" id="UP000219050"/>
    </source>
</evidence>
<reference evidence="8 9" key="1">
    <citation type="submission" date="2017-05" db="EMBL/GenBank/DDBJ databases">
        <title>Comparative genomic and metabolic analysis of manganese-oxidizing mechanisms in Celeribater manganoxidans DY25T: its adaption to the environment of polymetallic nodule.</title>
        <authorList>
            <person name="Wang X."/>
        </authorList>
    </citation>
    <scope>NUCLEOTIDE SEQUENCE [LARGE SCALE GENOMIC DNA]</scope>
    <source>
        <strain evidence="8 9">DY25</strain>
    </source>
</reference>
<keyword evidence="2" id="KW-0808">Transferase</keyword>
<evidence type="ECO:0000256" key="6">
    <source>
        <dbReference type="ARBA" id="ARBA00034754"/>
    </source>
</evidence>
<dbReference type="EC" id="2.7.7.7" evidence="1"/>
<dbReference type="AlphaFoldDB" id="A0A291M393"/>
<dbReference type="GO" id="GO:0009360">
    <property type="term" value="C:DNA polymerase III complex"/>
    <property type="evidence" value="ECO:0007669"/>
    <property type="project" value="TreeGrafter"/>
</dbReference>
<keyword evidence="4" id="KW-0235">DNA replication</keyword>
<evidence type="ECO:0000313" key="8">
    <source>
        <dbReference type="EMBL" id="ATI43175.1"/>
    </source>
</evidence>
<dbReference type="Proteomes" id="UP000219050">
    <property type="component" value="Chromosome"/>
</dbReference>
<evidence type="ECO:0000256" key="5">
    <source>
        <dbReference type="ARBA" id="ARBA00022932"/>
    </source>
</evidence>
<dbReference type="GO" id="GO:0003677">
    <property type="term" value="F:DNA binding"/>
    <property type="evidence" value="ECO:0007669"/>
    <property type="project" value="InterPro"/>
</dbReference>
<dbReference type="PANTHER" id="PTHR34388:SF1">
    <property type="entry name" value="DNA POLYMERASE III SUBUNIT DELTA"/>
    <property type="match status" value="1"/>
</dbReference>
<gene>
    <name evidence="8" type="ORF">CBW24_14940</name>
</gene>
<evidence type="ECO:0000256" key="4">
    <source>
        <dbReference type="ARBA" id="ARBA00022705"/>
    </source>
</evidence>
<accession>A0A291M393</accession>
<dbReference type="RefSeq" id="WP_088662822.1">
    <property type="nucleotide sequence ID" value="NZ_CP021404.1"/>
</dbReference>
<sequence>MKLSTRELGGFIARPDPNRAAVLLYGQDAMRVALKRQDLLANLLGPKAEEDMRLARMTGAELRKDPAALLDAVKAVGFFPGQRGVFIEEATDATTGALETALAEWKPGDAVMVLSAGALKATSKLRKLIEKHPNALAAAIYDDPPGRAEIEAELRRAGVGEVDRAAMDDLTALARALDPGDFRQTVEKLGLYKINDTSPLTSAEVAAMAPATVEAELDDMLHAVAEAHAGEIGALMTRLGGQGVNPVSICITATRHFRALHAAASHPGGPAAGIATARPPIWGPRRDRMIRQAQNWGARRLEDALALLTDTDLSLRSAGQTAPQMAVVERALIRLSMMSR</sequence>
<dbReference type="OrthoDB" id="9804983at2"/>
<keyword evidence="5" id="KW-0239">DNA-directed DNA polymerase</keyword>
<organism evidence="8 9">
    <name type="scientific">Pacificitalea manganoxidans</name>
    <dbReference type="NCBI Taxonomy" id="1411902"/>
    <lineage>
        <taxon>Bacteria</taxon>
        <taxon>Pseudomonadati</taxon>
        <taxon>Pseudomonadota</taxon>
        <taxon>Alphaproteobacteria</taxon>
        <taxon>Rhodobacterales</taxon>
        <taxon>Paracoccaceae</taxon>
        <taxon>Pacificitalea</taxon>
    </lineage>
</organism>
<keyword evidence="9" id="KW-1185">Reference proteome</keyword>
<evidence type="ECO:0000256" key="3">
    <source>
        <dbReference type="ARBA" id="ARBA00022695"/>
    </source>
</evidence>
<dbReference type="GO" id="GO:0003887">
    <property type="term" value="F:DNA-directed DNA polymerase activity"/>
    <property type="evidence" value="ECO:0007669"/>
    <property type="project" value="UniProtKB-KW"/>
</dbReference>
<evidence type="ECO:0000256" key="2">
    <source>
        <dbReference type="ARBA" id="ARBA00022679"/>
    </source>
</evidence>
<dbReference type="KEGG" id="cmag:CBW24_14940"/>
<dbReference type="InterPro" id="IPR008921">
    <property type="entry name" value="DNA_pol3_clamp-load_cplx_C"/>
</dbReference>
<comment type="catalytic activity">
    <reaction evidence="7">
        <text>DNA(n) + a 2'-deoxyribonucleoside 5'-triphosphate = DNA(n+1) + diphosphate</text>
        <dbReference type="Rhea" id="RHEA:22508"/>
        <dbReference type="Rhea" id="RHEA-COMP:17339"/>
        <dbReference type="Rhea" id="RHEA-COMP:17340"/>
        <dbReference type="ChEBI" id="CHEBI:33019"/>
        <dbReference type="ChEBI" id="CHEBI:61560"/>
        <dbReference type="ChEBI" id="CHEBI:173112"/>
        <dbReference type="EC" id="2.7.7.7"/>
    </reaction>
</comment>
<comment type="similarity">
    <text evidence="6">Belongs to the DNA polymerase HolA subunit family.</text>
</comment>
<dbReference type="InterPro" id="IPR005790">
    <property type="entry name" value="DNA_polIII_delta"/>
</dbReference>
<dbReference type="SUPFAM" id="SSF48019">
    <property type="entry name" value="post-AAA+ oligomerization domain-like"/>
    <property type="match status" value="1"/>
</dbReference>
<proteinExistence type="inferred from homology"/>
<protein>
    <recommendedName>
        <fullName evidence="1">DNA-directed DNA polymerase</fullName>
        <ecNumber evidence="1">2.7.7.7</ecNumber>
    </recommendedName>
</protein>
<dbReference type="GO" id="GO:0006261">
    <property type="term" value="P:DNA-templated DNA replication"/>
    <property type="evidence" value="ECO:0007669"/>
    <property type="project" value="TreeGrafter"/>
</dbReference>
<dbReference type="EMBL" id="CP021404">
    <property type="protein sequence ID" value="ATI43175.1"/>
    <property type="molecule type" value="Genomic_DNA"/>
</dbReference>
<dbReference type="Gene3D" id="1.20.272.10">
    <property type="match status" value="1"/>
</dbReference>
<dbReference type="Gene3D" id="3.40.50.300">
    <property type="entry name" value="P-loop containing nucleotide triphosphate hydrolases"/>
    <property type="match status" value="1"/>
</dbReference>
<dbReference type="PANTHER" id="PTHR34388">
    <property type="entry name" value="DNA POLYMERASE III SUBUNIT DELTA"/>
    <property type="match status" value="1"/>
</dbReference>
<keyword evidence="3" id="KW-0548">Nucleotidyltransferase</keyword>
<name>A0A291M393_9RHOB</name>
<evidence type="ECO:0000256" key="1">
    <source>
        <dbReference type="ARBA" id="ARBA00012417"/>
    </source>
</evidence>
<dbReference type="NCBIfam" id="TIGR01128">
    <property type="entry name" value="holA"/>
    <property type="match status" value="1"/>
</dbReference>
<dbReference type="InterPro" id="IPR027417">
    <property type="entry name" value="P-loop_NTPase"/>
</dbReference>
<evidence type="ECO:0000256" key="7">
    <source>
        <dbReference type="ARBA" id="ARBA00049244"/>
    </source>
</evidence>